<dbReference type="SUPFAM" id="SSF50494">
    <property type="entry name" value="Trypsin-like serine proteases"/>
    <property type="match status" value="1"/>
</dbReference>
<dbReference type="EMBL" id="JANEYT010000003">
    <property type="protein sequence ID" value="MCQ1056978.1"/>
    <property type="molecule type" value="Genomic_DNA"/>
</dbReference>
<dbReference type="Pfam" id="PF00089">
    <property type="entry name" value="Trypsin"/>
    <property type="match status" value="1"/>
</dbReference>
<sequence length="376" mass="40232">MKLKYTPVAVALACLSVAPSFANEPNIQARVLNGEEASKLSSDLLLPWQAAFLTEPQLNDGTYITSGCGAVVISDFWAVTAAHCIESFMSNTLIAGTNIIKNKVGTADSIDGKYKFEITDKIVHSGYDSSLALDHDIALLKVNRSMLEVAQPIKIATQQEQEAANNQFANTWNPIGYSKANLIASGWGYTEPKFDQPDELMVVKLGGIPMTDCDADYPLSEESHFVCADSNTPEIKKDVCRGDSGGPLVWQISDKSGDSDFGLRVIGVTSNGPYCHLKENGDAAAQKNGLYTELAHYYAWIEAKTNLDLASQVTPTFSVDPFVKVSDPENKTGTSPSGSGGGGSLPLSGLIGLAALALARRKAYTNLHKYLISLAG</sequence>
<proteinExistence type="predicted"/>
<dbReference type="PROSITE" id="PS50240">
    <property type="entry name" value="TRYPSIN_DOM"/>
    <property type="match status" value="1"/>
</dbReference>
<keyword evidence="3" id="KW-0732">Signal</keyword>
<evidence type="ECO:0000256" key="3">
    <source>
        <dbReference type="SAM" id="SignalP"/>
    </source>
</evidence>
<gene>
    <name evidence="5" type="ORF">NHN17_02685</name>
</gene>
<dbReference type="Proteomes" id="UP001524460">
    <property type="component" value="Unassembled WGS sequence"/>
</dbReference>
<keyword evidence="2 5" id="KW-0645">Protease</keyword>
<dbReference type="InterPro" id="IPR018114">
    <property type="entry name" value="TRYPSIN_HIS"/>
</dbReference>
<dbReference type="CDD" id="cd00190">
    <property type="entry name" value="Tryp_SPc"/>
    <property type="match status" value="1"/>
</dbReference>
<name>A0ABT1MWU9_9GAMM</name>
<dbReference type="InterPro" id="IPR033116">
    <property type="entry name" value="TRYPSIN_SER"/>
</dbReference>
<dbReference type="InterPro" id="IPR043504">
    <property type="entry name" value="Peptidase_S1_PA_chymotrypsin"/>
</dbReference>
<keyword evidence="2" id="KW-0378">Hydrolase</keyword>
<dbReference type="PANTHER" id="PTHR24256">
    <property type="entry name" value="TRYPTASE-RELATED"/>
    <property type="match status" value="1"/>
</dbReference>
<dbReference type="GO" id="GO:0006508">
    <property type="term" value="P:proteolysis"/>
    <property type="evidence" value="ECO:0007669"/>
    <property type="project" value="UniProtKB-KW"/>
</dbReference>
<dbReference type="PRINTS" id="PR00722">
    <property type="entry name" value="CHYMOTRYPSIN"/>
</dbReference>
<evidence type="ECO:0000256" key="1">
    <source>
        <dbReference type="ARBA" id="ARBA00023157"/>
    </source>
</evidence>
<keyword evidence="1" id="KW-1015">Disulfide bond</keyword>
<evidence type="ECO:0000256" key="2">
    <source>
        <dbReference type="RuleBase" id="RU363034"/>
    </source>
</evidence>
<feature type="signal peptide" evidence="3">
    <location>
        <begin position="1"/>
        <end position="22"/>
    </location>
</feature>
<evidence type="ECO:0000313" key="6">
    <source>
        <dbReference type="Proteomes" id="UP001524460"/>
    </source>
</evidence>
<reference evidence="5 6" key="1">
    <citation type="submission" date="2022-07" db="EMBL/GenBank/DDBJ databases">
        <title>Photobacterium pectinilyticum sp. nov., a marine bacterium isolated from surface seawater of Qingdao offshore.</title>
        <authorList>
            <person name="Wang X."/>
        </authorList>
    </citation>
    <scope>NUCLEOTIDE SEQUENCE [LARGE SCALE GENOMIC DNA]</scope>
    <source>
        <strain evidence="5 6">ZSDE20</strain>
    </source>
</reference>
<accession>A0ABT1MWU9</accession>
<dbReference type="InterPro" id="IPR009003">
    <property type="entry name" value="Peptidase_S1_PA"/>
</dbReference>
<dbReference type="InterPro" id="IPR051487">
    <property type="entry name" value="Ser/Thr_Proteases_Immune/Dev"/>
</dbReference>
<protein>
    <submittedName>
        <fullName evidence="5">Serine protease</fullName>
    </submittedName>
</protein>
<dbReference type="Gene3D" id="2.40.10.10">
    <property type="entry name" value="Trypsin-like serine proteases"/>
    <property type="match status" value="1"/>
</dbReference>
<feature type="domain" description="Peptidase S1" evidence="4">
    <location>
        <begin position="31"/>
        <end position="306"/>
    </location>
</feature>
<dbReference type="InterPro" id="IPR001254">
    <property type="entry name" value="Trypsin_dom"/>
</dbReference>
<dbReference type="PROSITE" id="PS00134">
    <property type="entry name" value="TRYPSIN_HIS"/>
    <property type="match status" value="1"/>
</dbReference>
<dbReference type="PROSITE" id="PS00135">
    <property type="entry name" value="TRYPSIN_SER"/>
    <property type="match status" value="1"/>
</dbReference>
<dbReference type="InterPro" id="IPR001314">
    <property type="entry name" value="Peptidase_S1A"/>
</dbReference>
<keyword evidence="2" id="KW-0720">Serine protease</keyword>
<comment type="caution">
    <text evidence="5">The sequence shown here is derived from an EMBL/GenBank/DDBJ whole genome shotgun (WGS) entry which is preliminary data.</text>
</comment>
<organism evidence="5 6">
    <name type="scientific">Photobacterium pectinilyticum</name>
    <dbReference type="NCBI Taxonomy" id="2906793"/>
    <lineage>
        <taxon>Bacteria</taxon>
        <taxon>Pseudomonadati</taxon>
        <taxon>Pseudomonadota</taxon>
        <taxon>Gammaproteobacteria</taxon>
        <taxon>Vibrionales</taxon>
        <taxon>Vibrionaceae</taxon>
        <taxon>Photobacterium</taxon>
    </lineage>
</organism>
<keyword evidence="6" id="KW-1185">Reference proteome</keyword>
<dbReference type="SMART" id="SM00020">
    <property type="entry name" value="Tryp_SPc"/>
    <property type="match status" value="1"/>
</dbReference>
<feature type="chain" id="PRO_5046741750" evidence="3">
    <location>
        <begin position="23"/>
        <end position="376"/>
    </location>
</feature>
<evidence type="ECO:0000313" key="5">
    <source>
        <dbReference type="EMBL" id="MCQ1056978.1"/>
    </source>
</evidence>
<dbReference type="GO" id="GO:0008233">
    <property type="term" value="F:peptidase activity"/>
    <property type="evidence" value="ECO:0007669"/>
    <property type="project" value="UniProtKB-KW"/>
</dbReference>
<evidence type="ECO:0000259" key="4">
    <source>
        <dbReference type="PROSITE" id="PS50240"/>
    </source>
</evidence>
<dbReference type="RefSeq" id="WP_255040580.1">
    <property type="nucleotide sequence ID" value="NZ_JANEYT010000003.1"/>
</dbReference>